<dbReference type="InterPro" id="IPR022830">
    <property type="entry name" value="Indigdn_synthA-like"/>
</dbReference>
<protein>
    <recommendedName>
        <fullName evidence="6">Pseudouridine-5'-phosphate glycosidase</fullName>
        <shortName evidence="6">PsiMP glycosidase</shortName>
        <ecNumber evidence="6">4.2.1.70</ecNumber>
    </recommendedName>
</protein>
<dbReference type="Pfam" id="PF04227">
    <property type="entry name" value="Indigoidine_A"/>
    <property type="match status" value="1"/>
</dbReference>
<evidence type="ECO:0000313" key="8">
    <source>
        <dbReference type="Proteomes" id="UP000702952"/>
    </source>
</evidence>
<keyword evidence="4 6" id="KW-0456">Lyase</keyword>
<feature type="binding site" evidence="6">
    <location>
        <position position="154"/>
    </location>
    <ligand>
        <name>Mn(2+)</name>
        <dbReference type="ChEBI" id="CHEBI:29035"/>
    </ligand>
</feature>
<dbReference type="EC" id="4.2.1.70" evidence="6"/>
<keyword evidence="2 6" id="KW-0378">Hydrolase</keyword>
<dbReference type="AlphaFoldDB" id="A0AA44JFD8"/>
<keyword evidence="1 6" id="KW-0479">Metal-binding</keyword>
<feature type="binding site" evidence="6">
    <location>
        <position position="102"/>
    </location>
    <ligand>
        <name>substrate</name>
    </ligand>
</feature>
<feature type="binding site" evidence="6">
    <location>
        <begin position="156"/>
        <end position="158"/>
    </location>
    <ligand>
        <name>substrate</name>
    </ligand>
</feature>
<feature type="active site" description="Nucleophile" evidence="6">
    <location>
        <position position="175"/>
    </location>
</feature>
<dbReference type="RefSeq" id="WP_174018814.1">
    <property type="nucleotide sequence ID" value="NZ_JAAMAX010000037.1"/>
</dbReference>
<dbReference type="GO" id="GO:0004730">
    <property type="term" value="F:pseudouridylate synthase activity"/>
    <property type="evidence" value="ECO:0007669"/>
    <property type="project" value="UniProtKB-UniRule"/>
</dbReference>
<sequence>MVILLIHSTEDSQVTTQFPLTISSAVASALSDGKPVVALESTIITHGMPYPQNLEMAREVEAIIRANGATPATIAVMDGKLLVGLTDDDLIKLAEEGHSAAKASRKDLAFLLVTKQTAGTTVATTMQIAALAGIRVFATGGIGGVHRGAEETFDISADLKELASSPVAVVCAGAKSILDIAKTLETLESNGVPVIGYQTNEFPAFFARSSGLPVDHRADTPETVADVILTQRDLGMPGGVLVANPIPEADALDAKQIEARIAEAVAQAEAEGVSRKGVTPFLLQRLFELTDGKSLVANIALVKNNAAVAAAIACAVSVRQ</sequence>
<comment type="similarity">
    <text evidence="6">Belongs to the pseudouridine-5'-phosphate glycosidase family.</text>
</comment>
<dbReference type="PANTHER" id="PTHR42909:SF1">
    <property type="entry name" value="CARBOHYDRATE KINASE PFKB DOMAIN-CONTAINING PROTEIN"/>
    <property type="match status" value="1"/>
</dbReference>
<dbReference type="GO" id="GO:0016798">
    <property type="term" value="F:hydrolase activity, acting on glycosyl bonds"/>
    <property type="evidence" value="ECO:0007669"/>
    <property type="project" value="UniProtKB-KW"/>
</dbReference>
<dbReference type="InterPro" id="IPR007342">
    <property type="entry name" value="PsuG"/>
</dbReference>
<comment type="subunit">
    <text evidence="6">Homotrimer.</text>
</comment>
<evidence type="ECO:0000256" key="1">
    <source>
        <dbReference type="ARBA" id="ARBA00022723"/>
    </source>
</evidence>
<dbReference type="EMBL" id="JAAMAY010000047">
    <property type="protein sequence ID" value="NTC32428.1"/>
    <property type="molecule type" value="Genomic_DNA"/>
</dbReference>
<dbReference type="PANTHER" id="PTHR42909">
    <property type="entry name" value="ZGC:136858"/>
    <property type="match status" value="1"/>
</dbReference>
<keyword evidence="3 6" id="KW-0464">Manganese</keyword>
<dbReference type="GO" id="GO:0046872">
    <property type="term" value="F:metal ion binding"/>
    <property type="evidence" value="ECO:0007669"/>
    <property type="project" value="UniProtKB-KW"/>
</dbReference>
<keyword evidence="5 6" id="KW-0326">Glycosidase</keyword>
<comment type="catalytic activity">
    <reaction evidence="6">
        <text>D-ribose 5-phosphate + uracil = psi-UMP + H2O</text>
        <dbReference type="Rhea" id="RHEA:18337"/>
        <dbReference type="ChEBI" id="CHEBI:15377"/>
        <dbReference type="ChEBI" id="CHEBI:17568"/>
        <dbReference type="ChEBI" id="CHEBI:58380"/>
        <dbReference type="ChEBI" id="CHEBI:78346"/>
        <dbReference type="EC" id="4.2.1.70"/>
    </reaction>
</comment>
<evidence type="ECO:0000256" key="6">
    <source>
        <dbReference type="HAMAP-Rule" id="MF_01876"/>
    </source>
</evidence>
<dbReference type="GO" id="GO:0005737">
    <property type="term" value="C:cytoplasm"/>
    <property type="evidence" value="ECO:0007669"/>
    <property type="project" value="TreeGrafter"/>
</dbReference>
<comment type="caution">
    <text evidence="7">The sequence shown here is derived from an EMBL/GenBank/DDBJ whole genome shotgun (WGS) entry which is preliminary data.</text>
</comment>
<proteinExistence type="inferred from homology"/>
<name>A0AA44JFD8_AGRTU</name>
<evidence type="ECO:0000256" key="4">
    <source>
        <dbReference type="ARBA" id="ARBA00023239"/>
    </source>
</evidence>
<feature type="binding site" evidence="6">
    <location>
        <position position="122"/>
    </location>
    <ligand>
        <name>substrate</name>
    </ligand>
</feature>
<dbReference type="Proteomes" id="UP000702952">
    <property type="component" value="Unassembled WGS sequence"/>
</dbReference>
<evidence type="ECO:0000256" key="5">
    <source>
        <dbReference type="ARBA" id="ARBA00023295"/>
    </source>
</evidence>
<comment type="cofactor">
    <cofactor evidence="6">
        <name>Mn(2+)</name>
        <dbReference type="ChEBI" id="CHEBI:29035"/>
    </cofactor>
    <text evidence="6">Binds 1 Mn(2+) ion per subunit.</text>
</comment>
<gene>
    <name evidence="6" type="primary">psuG</name>
    <name evidence="7" type="ORF">G6M46_30240</name>
</gene>
<reference evidence="7" key="1">
    <citation type="journal article" date="2020" name="Science">
        <title>Unexpected conservation and global transmission of agrobacterial virulence plasmids.</title>
        <authorList>
            <person name="Weisberg A.J."/>
            <person name="Davis E.W. 2nd"/>
            <person name="Tabima J."/>
            <person name="Belcher M.S."/>
            <person name="Miller M."/>
            <person name="Kuo C.H."/>
            <person name="Loper J.E."/>
            <person name="Grunwald N.J."/>
            <person name="Putnam M.L."/>
            <person name="Chang J.H."/>
        </authorList>
    </citation>
    <scope>NUCLEOTIDE SEQUENCE</scope>
    <source>
        <strain evidence="7">17-1853-1a</strain>
    </source>
</reference>
<feature type="active site" description="Proton donor" evidence="6">
    <location>
        <position position="40"/>
    </location>
</feature>
<dbReference type="SUPFAM" id="SSF110581">
    <property type="entry name" value="Indigoidine synthase A-like"/>
    <property type="match status" value="1"/>
</dbReference>
<dbReference type="Gene3D" id="3.40.1790.10">
    <property type="entry name" value="Indigoidine synthase domain"/>
    <property type="match status" value="1"/>
</dbReference>
<evidence type="ECO:0000256" key="3">
    <source>
        <dbReference type="ARBA" id="ARBA00023211"/>
    </source>
</evidence>
<organism evidence="7 8">
    <name type="scientific">Agrobacterium tumefaciens</name>
    <dbReference type="NCBI Taxonomy" id="358"/>
    <lineage>
        <taxon>Bacteria</taxon>
        <taxon>Pseudomonadati</taxon>
        <taxon>Pseudomonadota</taxon>
        <taxon>Alphaproteobacteria</taxon>
        <taxon>Hyphomicrobiales</taxon>
        <taxon>Rhizobiaceae</taxon>
        <taxon>Rhizobium/Agrobacterium group</taxon>
        <taxon>Agrobacterium</taxon>
        <taxon>Agrobacterium tumefaciens complex</taxon>
    </lineage>
</organism>
<dbReference type="HAMAP" id="MF_01876">
    <property type="entry name" value="PsiMP_glycosidase"/>
    <property type="match status" value="1"/>
</dbReference>
<dbReference type="GO" id="GO:0046113">
    <property type="term" value="P:nucleobase catabolic process"/>
    <property type="evidence" value="ECO:0007669"/>
    <property type="project" value="UniProtKB-UniRule"/>
</dbReference>
<evidence type="ECO:0000313" key="7">
    <source>
        <dbReference type="EMBL" id="NTC32428.1"/>
    </source>
</evidence>
<evidence type="ECO:0000256" key="2">
    <source>
        <dbReference type="ARBA" id="ARBA00022801"/>
    </source>
</evidence>
<accession>A0AA44JFD8</accession>
<comment type="function">
    <text evidence="6">Catalyzes the reversible cleavage of pseudouridine 5'-phosphate (PsiMP) to ribose 5-phosphate and uracil. Functions biologically in the cleavage direction, as part of a pseudouridine degradation pathway.</text>
</comment>